<gene>
    <name evidence="3" type="ORF">M231_04591</name>
</gene>
<feature type="transmembrane region" description="Helical" evidence="2">
    <location>
        <begin position="101"/>
        <end position="124"/>
    </location>
</feature>
<sequence length="367" mass="41948">MTWLKYPHLTRYKTSDLDLDIYNARKDIQRAEGYNDSLGMERGEQEKRKAEWRKKKKEEEVRPHPALQWGPISQTVVIMCLISLAMSVTPLPPGMEQFYRLFSRLSICSVVCLVGYTSLIWYGYTQALEKIPKPPSKYEVLHQKLSKMRERPDDWAHTRSHPSHFLTTRHAAPRLFPFPLGKTGPDAKVKDELWWEGGNAPHVGHFNYKPPPGYSNGPDATNLIERFKVSLEIEQQATKWKKRYRAIQSLCAIIIIAFVNKKIAVACLCYLTYHVFSTEVENMLKPPVNMEDVNNEIDQLMRAGNYRNESAPKPVAGMTGGMSYIYDPTDLSSSRRVAAPIHAVPPHVLMTTENHFYAGPGETFKAP</sequence>
<name>A0A4Q1BKF8_TREME</name>
<dbReference type="VEuPathDB" id="FungiDB:TREMEDRAFT_69847"/>
<dbReference type="AlphaFoldDB" id="A0A4Q1BKF8"/>
<evidence type="ECO:0000256" key="2">
    <source>
        <dbReference type="SAM" id="Phobius"/>
    </source>
</evidence>
<keyword evidence="2" id="KW-1133">Transmembrane helix</keyword>
<keyword evidence="2" id="KW-0812">Transmembrane</keyword>
<dbReference type="EMBL" id="SDIL01000053">
    <property type="protein sequence ID" value="RXK38130.1"/>
    <property type="molecule type" value="Genomic_DNA"/>
</dbReference>
<keyword evidence="4" id="KW-1185">Reference proteome</keyword>
<comment type="caution">
    <text evidence="3">The sequence shown here is derived from an EMBL/GenBank/DDBJ whole genome shotgun (WGS) entry which is preliminary data.</text>
</comment>
<organism evidence="3 4">
    <name type="scientific">Tremella mesenterica</name>
    <name type="common">Jelly fungus</name>
    <dbReference type="NCBI Taxonomy" id="5217"/>
    <lineage>
        <taxon>Eukaryota</taxon>
        <taxon>Fungi</taxon>
        <taxon>Dikarya</taxon>
        <taxon>Basidiomycota</taxon>
        <taxon>Agaricomycotina</taxon>
        <taxon>Tremellomycetes</taxon>
        <taxon>Tremellales</taxon>
        <taxon>Tremellaceae</taxon>
        <taxon>Tremella</taxon>
    </lineage>
</organism>
<evidence type="ECO:0000313" key="4">
    <source>
        <dbReference type="Proteomes" id="UP000289152"/>
    </source>
</evidence>
<dbReference type="Proteomes" id="UP000289152">
    <property type="component" value="Unassembled WGS sequence"/>
</dbReference>
<accession>A0A4Q1BKF8</accession>
<reference evidence="3 4" key="1">
    <citation type="submission" date="2016-06" db="EMBL/GenBank/DDBJ databases">
        <title>Evolution of pathogenesis and genome organization in the Tremellales.</title>
        <authorList>
            <person name="Cuomo C."/>
            <person name="Litvintseva A."/>
            <person name="Heitman J."/>
            <person name="Chen Y."/>
            <person name="Sun S."/>
            <person name="Springer D."/>
            <person name="Dromer F."/>
            <person name="Young S."/>
            <person name="Zeng Q."/>
            <person name="Chapman S."/>
            <person name="Gujja S."/>
            <person name="Saif S."/>
            <person name="Birren B."/>
        </authorList>
    </citation>
    <scope>NUCLEOTIDE SEQUENCE [LARGE SCALE GENOMIC DNA]</scope>
    <source>
        <strain evidence="3 4">ATCC 28783</strain>
    </source>
</reference>
<feature type="transmembrane region" description="Helical" evidence="2">
    <location>
        <begin position="66"/>
        <end position="89"/>
    </location>
</feature>
<evidence type="ECO:0000256" key="1">
    <source>
        <dbReference type="SAM" id="MobiDB-lite"/>
    </source>
</evidence>
<keyword evidence="2" id="KW-0472">Membrane</keyword>
<protein>
    <submittedName>
        <fullName evidence="3">Uncharacterized protein</fullName>
    </submittedName>
</protein>
<evidence type="ECO:0000313" key="3">
    <source>
        <dbReference type="EMBL" id="RXK38130.1"/>
    </source>
</evidence>
<proteinExistence type="predicted"/>
<dbReference type="OrthoDB" id="2588346at2759"/>
<dbReference type="InParanoid" id="A0A4Q1BKF8"/>
<feature type="compositionally biased region" description="Basic and acidic residues" evidence="1">
    <location>
        <begin position="39"/>
        <end position="49"/>
    </location>
</feature>
<feature type="region of interest" description="Disordered" evidence="1">
    <location>
        <begin position="35"/>
        <end position="57"/>
    </location>
</feature>